<evidence type="ECO:0008006" key="5">
    <source>
        <dbReference type="Google" id="ProtNLM"/>
    </source>
</evidence>
<name>Q3JKH2_BURP1</name>
<feature type="compositionally biased region" description="Low complexity" evidence="1">
    <location>
        <begin position="743"/>
        <end position="762"/>
    </location>
</feature>
<gene>
    <name evidence="3" type="ordered locus">BURPS1710b_A0772</name>
</gene>
<feature type="chain" id="PRO_5004226814" description="Transmembrane protein" evidence="2">
    <location>
        <begin position="38"/>
        <end position="881"/>
    </location>
</feature>
<feature type="compositionally biased region" description="Low complexity" evidence="1">
    <location>
        <begin position="461"/>
        <end position="471"/>
    </location>
</feature>
<feature type="compositionally biased region" description="Low complexity" evidence="1">
    <location>
        <begin position="494"/>
        <end position="504"/>
    </location>
</feature>
<feature type="compositionally biased region" description="Low complexity" evidence="1">
    <location>
        <begin position="685"/>
        <end position="710"/>
    </location>
</feature>
<accession>Q3JKH2</accession>
<dbReference type="Proteomes" id="UP000002700">
    <property type="component" value="Chromosome II"/>
</dbReference>
<feature type="compositionally biased region" description="Basic and acidic residues" evidence="1">
    <location>
        <begin position="446"/>
        <end position="459"/>
    </location>
</feature>
<dbReference type="HOGENOM" id="CLU_355513_0_0_4"/>
<evidence type="ECO:0000256" key="1">
    <source>
        <dbReference type="SAM" id="MobiDB-lite"/>
    </source>
</evidence>
<evidence type="ECO:0000313" key="3">
    <source>
        <dbReference type="EMBL" id="ABA53069.1"/>
    </source>
</evidence>
<evidence type="ECO:0000313" key="4">
    <source>
        <dbReference type="Proteomes" id="UP000002700"/>
    </source>
</evidence>
<feature type="region of interest" description="Disordered" evidence="1">
    <location>
        <begin position="436"/>
        <end position="797"/>
    </location>
</feature>
<dbReference type="KEGG" id="bpm:BURPS1710b_A0772"/>
<sequence length="881" mass="84891">MTPRLLSSTTIFDGLPRARRAVALAVLALAGASAAYAAPDAASAASAEQAAPLTITVRPGQSLNDIAVAVTQSHDPGVLARAGRALFDANPQAFMKRDPSRLKIGAQLMVPALDATGGAAASGATAASAAASAASTSAVTGAAPHPSASASAPAAASRPAAASGASHAATASGAAAFAASGVAAGSASGANGASAPGVSAPGAASAHAPSAVAPAAPVASSGAGSAHVWSGSIQQAPAGANGASAAGAEALLAPGAANRAPSGSGAQAAGASQARPSSLQQLLALKNRVLMELQKHGIGKPAANVAPAPAAGSAQKPQASAAAGAAASATAAATTASETIASDAAAGSAASATPASAAPAASMPAAAPSVSAPAHAAAPQAPFNTGAAVAIGAALAALIVGFALRRRKKGASADAIEPGAFTPAPALDPDAAAAIADAPAGPEAAEDARHDEAEPDKAAAARRASSAAPLAEAKRPPAQHGSEPPSADEDAAPAREPQAPAAQPLTLKTPRPDEQGGAPQSAGDEPSGAKPAPYAWRQAFPSDAIAALDSLDMPLPPREAGATADRPEQSQHAEPAGSRGAQSATNGLSATPPPMRAENAREGQTHGEAGSATDFEGAGSFDNDARVAPQRPEGATPRPVTAPDAMGRDEAAARAAESSPTESTRDAPLTPGAPAAESRLSTVGAGAAHSPMPDAAAAAEATAPHAATPPDAAPHDDGQTQAAPRPLDGGPQPPAAARHEAAPAHAEIPNAPLAPAAPAWAAPQPPGMSFAEPAPAEPGDVPAAPDRAPAANPPPLGVAQFGALNLDFDLELPSGPSASLPAFTPEALAKIARNKLELASEYVELGDLAGARTLLHEVIEADHADTRDEARVMLAKLADLS</sequence>
<dbReference type="AlphaFoldDB" id="Q3JKH2"/>
<keyword evidence="2" id="KW-0732">Signal</keyword>
<dbReference type="Gene3D" id="1.20.58.2200">
    <property type="match status" value="1"/>
</dbReference>
<proteinExistence type="predicted"/>
<organism evidence="3 4">
    <name type="scientific">Burkholderia pseudomallei (strain 1710b)</name>
    <dbReference type="NCBI Taxonomy" id="320372"/>
    <lineage>
        <taxon>Bacteria</taxon>
        <taxon>Pseudomonadati</taxon>
        <taxon>Pseudomonadota</taxon>
        <taxon>Betaproteobacteria</taxon>
        <taxon>Burkholderiales</taxon>
        <taxon>Burkholderiaceae</taxon>
        <taxon>Burkholderia</taxon>
        <taxon>pseudomallei group</taxon>
    </lineage>
</organism>
<dbReference type="InterPro" id="IPR038440">
    <property type="entry name" value="FimV_C_sf"/>
</dbReference>
<protein>
    <recommendedName>
        <fullName evidence="5">Transmembrane protein</fullName>
    </recommendedName>
</protein>
<feature type="signal peptide" evidence="2">
    <location>
        <begin position="1"/>
        <end position="37"/>
    </location>
</feature>
<dbReference type="RefSeq" id="WP_011326218.1">
    <property type="nucleotide sequence ID" value="NC_007435.1"/>
</dbReference>
<dbReference type="EMBL" id="CP000125">
    <property type="protein sequence ID" value="ABA53069.1"/>
    <property type="molecule type" value="Genomic_DNA"/>
</dbReference>
<dbReference type="EnsemblBacteria" id="ABA53069">
    <property type="protein sequence ID" value="ABA53069"/>
    <property type="gene ID" value="BURPS1710b_A0772"/>
</dbReference>
<dbReference type="NCBIfam" id="TIGR03504">
    <property type="entry name" value="FimV_Cterm"/>
    <property type="match status" value="1"/>
</dbReference>
<evidence type="ECO:0000256" key="2">
    <source>
        <dbReference type="SAM" id="SignalP"/>
    </source>
</evidence>
<dbReference type="InterPro" id="IPR020011">
    <property type="entry name" value="FimV_C"/>
</dbReference>
<reference evidence="3 4" key="1">
    <citation type="submission" date="2005-09" db="EMBL/GenBank/DDBJ databases">
        <authorList>
            <person name="Woods D.E."/>
            <person name="Nierman W.C."/>
        </authorList>
    </citation>
    <scope>NUCLEOTIDE SEQUENCE [LARGE SCALE GENOMIC DNA]</scope>
    <source>
        <strain evidence="3 4">1710b</strain>
    </source>
</reference>
<feature type="compositionally biased region" description="Polar residues" evidence="1">
    <location>
        <begin position="580"/>
        <end position="589"/>
    </location>
</feature>